<feature type="non-terminal residue" evidence="1">
    <location>
        <position position="106"/>
    </location>
</feature>
<sequence length="106" mass="11339">ALSQSLDEALSLWKQLLESPGIPNVRIPEQTVTSLHLLATLYQLLDKPIQALESFLLLRSLCQRLGDVPGAAAALCHLTRLLLRLECPTHAQVSSGMTLGMGPGGA</sequence>
<dbReference type="OrthoDB" id="10255632at2759"/>
<feature type="non-terminal residue" evidence="1">
    <location>
        <position position="1"/>
    </location>
</feature>
<organism evidence="1 2">
    <name type="scientific">Pitta sordida</name>
    <name type="common">Hooded pitta</name>
    <dbReference type="NCBI Taxonomy" id="9163"/>
    <lineage>
        <taxon>Eukaryota</taxon>
        <taxon>Metazoa</taxon>
        <taxon>Chordata</taxon>
        <taxon>Craniata</taxon>
        <taxon>Vertebrata</taxon>
        <taxon>Euteleostomi</taxon>
        <taxon>Archelosauria</taxon>
        <taxon>Archosauria</taxon>
        <taxon>Dinosauria</taxon>
        <taxon>Saurischia</taxon>
        <taxon>Theropoda</taxon>
        <taxon>Coelurosauria</taxon>
        <taxon>Aves</taxon>
        <taxon>Neognathae</taxon>
        <taxon>Neoaves</taxon>
        <taxon>Telluraves</taxon>
        <taxon>Australaves</taxon>
        <taxon>Passeriformes</taxon>
        <taxon>Pittidae</taxon>
        <taxon>Pitta</taxon>
    </lineage>
</organism>
<dbReference type="Proteomes" id="UP000633448">
    <property type="component" value="Unassembled WGS sequence"/>
</dbReference>
<comment type="caution">
    <text evidence="1">The sequence shown here is derived from an EMBL/GenBank/DDBJ whole genome shotgun (WGS) entry which is preliminary data.</text>
</comment>
<dbReference type="EMBL" id="WEKX01013277">
    <property type="protein sequence ID" value="NWI90475.1"/>
    <property type="molecule type" value="Genomic_DNA"/>
</dbReference>
<dbReference type="AlphaFoldDB" id="A0A851F7X9"/>
<keyword evidence="2" id="KW-1185">Reference proteome</keyword>
<protein>
    <submittedName>
        <fullName evidence="1">ESPL1 protein</fullName>
    </submittedName>
</protein>
<reference evidence="1" key="1">
    <citation type="submission" date="2019-10" db="EMBL/GenBank/DDBJ databases">
        <title>Bird 10,000 Genomes (B10K) Project - Family phase.</title>
        <authorList>
            <person name="Zhang G."/>
        </authorList>
    </citation>
    <scope>NUCLEOTIDE SEQUENCE</scope>
    <source>
        <strain evidence="1">B10K-DU-002-53</strain>
        <tissue evidence="1">Muscle</tissue>
    </source>
</reference>
<accession>A0A851F7X9</accession>
<evidence type="ECO:0000313" key="1">
    <source>
        <dbReference type="EMBL" id="NWI90475.1"/>
    </source>
</evidence>
<name>A0A851F7X9_PITSO</name>
<evidence type="ECO:0000313" key="2">
    <source>
        <dbReference type="Proteomes" id="UP000633448"/>
    </source>
</evidence>
<proteinExistence type="predicted"/>
<gene>
    <name evidence="1" type="primary">Espl1_2</name>
    <name evidence="1" type="ORF">PITSOR_R15523</name>
</gene>